<accession>A0A9P3US68</accession>
<dbReference type="EMBL" id="BRPK01000009">
    <property type="protein sequence ID" value="GLB40886.1"/>
    <property type="molecule type" value="Genomic_DNA"/>
</dbReference>
<gene>
    <name evidence="1" type="ORF">LshimejAT787_0901010</name>
</gene>
<name>A0A9P3US68_LYOSH</name>
<proteinExistence type="predicted"/>
<organism evidence="1 2">
    <name type="scientific">Lyophyllum shimeji</name>
    <name type="common">Hon-shimeji</name>
    <name type="synonym">Tricholoma shimeji</name>
    <dbReference type="NCBI Taxonomy" id="47721"/>
    <lineage>
        <taxon>Eukaryota</taxon>
        <taxon>Fungi</taxon>
        <taxon>Dikarya</taxon>
        <taxon>Basidiomycota</taxon>
        <taxon>Agaricomycotina</taxon>
        <taxon>Agaricomycetes</taxon>
        <taxon>Agaricomycetidae</taxon>
        <taxon>Agaricales</taxon>
        <taxon>Tricholomatineae</taxon>
        <taxon>Lyophyllaceae</taxon>
        <taxon>Lyophyllum</taxon>
    </lineage>
</organism>
<comment type="caution">
    <text evidence="1">The sequence shown here is derived from an EMBL/GenBank/DDBJ whole genome shotgun (WGS) entry which is preliminary data.</text>
</comment>
<protein>
    <submittedName>
        <fullName evidence="1">Uncharacterized protein</fullName>
    </submittedName>
</protein>
<sequence>MIMNRDLRAQARVRADCGACRAFHRRRDSERTRFWTYIVNPEVQGNGAPLAFLAAPEVEDRESDLKESAIMRATSASTTLNEGQIPCLSPATVTFQAQYALDRPRAHLSIYVLIWFEELVKGSRRHRICRRLTYGPSLVLLEVHSSRHPLWADIDVYHVTLPTV</sequence>
<reference evidence="1" key="1">
    <citation type="submission" date="2022-07" db="EMBL/GenBank/DDBJ databases">
        <title>The genome of Lyophyllum shimeji provides insight into the initial evolution of ectomycorrhizal fungal genome.</title>
        <authorList>
            <person name="Kobayashi Y."/>
            <person name="Shibata T."/>
            <person name="Hirakawa H."/>
            <person name="Shigenobu S."/>
            <person name="Nishiyama T."/>
            <person name="Yamada A."/>
            <person name="Hasebe M."/>
            <person name="Kawaguchi M."/>
        </authorList>
    </citation>
    <scope>NUCLEOTIDE SEQUENCE</scope>
    <source>
        <strain evidence="1">AT787</strain>
    </source>
</reference>
<dbReference type="Proteomes" id="UP001063166">
    <property type="component" value="Unassembled WGS sequence"/>
</dbReference>
<evidence type="ECO:0000313" key="2">
    <source>
        <dbReference type="Proteomes" id="UP001063166"/>
    </source>
</evidence>
<keyword evidence="2" id="KW-1185">Reference proteome</keyword>
<evidence type="ECO:0000313" key="1">
    <source>
        <dbReference type="EMBL" id="GLB40886.1"/>
    </source>
</evidence>
<dbReference type="AlphaFoldDB" id="A0A9P3US68"/>